<keyword evidence="2" id="KW-0813">Transport</keyword>
<dbReference type="NCBIfam" id="TIGR01730">
    <property type="entry name" value="RND_mfp"/>
    <property type="match status" value="1"/>
</dbReference>
<evidence type="ECO:0000259" key="4">
    <source>
        <dbReference type="Pfam" id="PF25869"/>
    </source>
</evidence>
<evidence type="ECO:0000259" key="7">
    <source>
        <dbReference type="Pfam" id="PF25975"/>
    </source>
</evidence>
<feature type="domain" description="CusB-like three alpha-helical bundle" evidence="4">
    <location>
        <begin position="154"/>
        <end position="201"/>
    </location>
</feature>
<dbReference type="InterPro" id="IPR051909">
    <property type="entry name" value="MFP_Cation_Efflux"/>
</dbReference>
<gene>
    <name evidence="8" type="ORF">GCM10007391_18080</name>
</gene>
<dbReference type="Pfam" id="PF25919">
    <property type="entry name" value="BSH_CusB"/>
    <property type="match status" value="1"/>
</dbReference>
<dbReference type="InterPro" id="IPR058792">
    <property type="entry name" value="Beta-barrel_RND_2"/>
</dbReference>
<feature type="domain" description="CusB-like beta-barrel" evidence="6">
    <location>
        <begin position="239"/>
        <end position="314"/>
    </location>
</feature>
<dbReference type="Gene3D" id="2.40.50.320">
    <property type="entry name" value="Copper binding periplasmic protein CusF"/>
    <property type="match status" value="1"/>
</dbReference>
<dbReference type="RefSeq" id="WP_189405561.1">
    <property type="nucleotide sequence ID" value="NZ_BMXP01000003.1"/>
</dbReference>
<dbReference type="InterPro" id="IPR058791">
    <property type="entry name" value="3HB_CusB"/>
</dbReference>
<organism evidence="8 9">
    <name type="scientific">Alteromonas halophila</name>
    <dbReference type="NCBI Taxonomy" id="516698"/>
    <lineage>
        <taxon>Bacteria</taxon>
        <taxon>Pseudomonadati</taxon>
        <taxon>Pseudomonadota</taxon>
        <taxon>Gammaproteobacteria</taxon>
        <taxon>Alteromonadales</taxon>
        <taxon>Alteromonadaceae</taxon>
        <taxon>Alteromonas/Salinimonas group</taxon>
        <taxon>Alteromonas</taxon>
    </lineage>
</organism>
<keyword evidence="9" id="KW-1185">Reference proteome</keyword>
<dbReference type="Pfam" id="PF25869">
    <property type="entry name" value="3HB_CusB"/>
    <property type="match status" value="1"/>
</dbReference>
<dbReference type="InterPro" id="IPR006143">
    <property type="entry name" value="RND_pump_MFP"/>
</dbReference>
<dbReference type="EMBL" id="BMXP01000003">
    <property type="protein sequence ID" value="GGW84714.1"/>
    <property type="molecule type" value="Genomic_DNA"/>
</dbReference>
<proteinExistence type="inferred from homology"/>
<dbReference type="InterPro" id="IPR042230">
    <property type="entry name" value="CusF_sf"/>
</dbReference>
<evidence type="ECO:0000259" key="5">
    <source>
        <dbReference type="Pfam" id="PF25919"/>
    </source>
</evidence>
<dbReference type="Pfam" id="PF11604">
    <property type="entry name" value="CusF_Ec"/>
    <property type="match status" value="1"/>
</dbReference>
<dbReference type="Gene3D" id="6.10.140.730">
    <property type="match status" value="1"/>
</dbReference>
<feature type="domain" description="CusB-like barrel-sandwich hybrid" evidence="5">
    <location>
        <begin position="120"/>
        <end position="235"/>
    </location>
</feature>
<reference evidence="8" key="1">
    <citation type="journal article" date="2014" name="Int. J. Syst. Evol. Microbiol.">
        <title>Complete genome sequence of Corynebacterium casei LMG S-19264T (=DSM 44701T), isolated from a smear-ripened cheese.</title>
        <authorList>
            <consortium name="US DOE Joint Genome Institute (JGI-PGF)"/>
            <person name="Walter F."/>
            <person name="Albersmeier A."/>
            <person name="Kalinowski J."/>
            <person name="Ruckert C."/>
        </authorList>
    </citation>
    <scope>NUCLEOTIDE SEQUENCE</scope>
    <source>
        <strain evidence="8">KCTC 22164</strain>
    </source>
</reference>
<accession>A0A918MY66</accession>
<comment type="caution">
    <text evidence="8">The sequence shown here is derived from an EMBL/GenBank/DDBJ whole genome shotgun (WGS) entry which is preliminary data.</text>
</comment>
<feature type="domain" description="CzcB-like C-terminal circularly permuted SH3-like" evidence="7">
    <location>
        <begin position="323"/>
        <end position="382"/>
    </location>
</feature>
<dbReference type="GO" id="GO:0015679">
    <property type="term" value="P:plasma membrane copper ion transport"/>
    <property type="evidence" value="ECO:0007669"/>
    <property type="project" value="TreeGrafter"/>
</dbReference>
<evidence type="ECO:0000259" key="3">
    <source>
        <dbReference type="Pfam" id="PF19335"/>
    </source>
</evidence>
<name>A0A918MY66_9ALTE</name>
<dbReference type="InterPro" id="IPR058649">
    <property type="entry name" value="CzcB_C"/>
</dbReference>
<dbReference type="Pfam" id="PF19335">
    <property type="entry name" value="HMBD"/>
    <property type="match status" value="1"/>
</dbReference>
<comment type="similarity">
    <text evidence="1">Belongs to the membrane fusion protein (MFP) (TC 8.A.1) family.</text>
</comment>
<dbReference type="InterPro" id="IPR045800">
    <property type="entry name" value="HMBD"/>
</dbReference>
<dbReference type="Gene3D" id="2.40.420.20">
    <property type="match status" value="1"/>
</dbReference>
<dbReference type="Pfam" id="PF25975">
    <property type="entry name" value="CzcB_C"/>
    <property type="match status" value="1"/>
</dbReference>
<dbReference type="Pfam" id="PF25954">
    <property type="entry name" value="Beta-barrel_RND_2"/>
    <property type="match status" value="1"/>
</dbReference>
<dbReference type="AlphaFoldDB" id="A0A918MY66"/>
<dbReference type="Proteomes" id="UP000631300">
    <property type="component" value="Unassembled WGS sequence"/>
</dbReference>
<evidence type="ECO:0000259" key="6">
    <source>
        <dbReference type="Pfam" id="PF25954"/>
    </source>
</evidence>
<dbReference type="PANTHER" id="PTHR30097">
    <property type="entry name" value="CATION EFFLUX SYSTEM PROTEIN CUSB"/>
    <property type="match status" value="1"/>
</dbReference>
<reference evidence="8" key="2">
    <citation type="submission" date="2020-09" db="EMBL/GenBank/DDBJ databases">
        <authorList>
            <person name="Sun Q."/>
            <person name="Kim S."/>
        </authorList>
    </citation>
    <scope>NUCLEOTIDE SEQUENCE</scope>
    <source>
        <strain evidence="8">KCTC 22164</strain>
    </source>
</reference>
<evidence type="ECO:0000313" key="8">
    <source>
        <dbReference type="EMBL" id="GGW84714.1"/>
    </source>
</evidence>
<evidence type="ECO:0000256" key="1">
    <source>
        <dbReference type="ARBA" id="ARBA00009477"/>
    </source>
</evidence>
<dbReference type="InterPro" id="IPR021647">
    <property type="entry name" value="CusF_Ec"/>
</dbReference>
<dbReference type="SUPFAM" id="SSF111369">
    <property type="entry name" value="HlyD-like secretion proteins"/>
    <property type="match status" value="1"/>
</dbReference>
<dbReference type="Gene3D" id="2.40.50.100">
    <property type="match status" value="1"/>
</dbReference>
<dbReference type="GO" id="GO:0046914">
    <property type="term" value="F:transition metal ion binding"/>
    <property type="evidence" value="ECO:0007669"/>
    <property type="project" value="TreeGrafter"/>
</dbReference>
<dbReference type="GO" id="GO:0022857">
    <property type="term" value="F:transmembrane transporter activity"/>
    <property type="evidence" value="ECO:0007669"/>
    <property type="project" value="InterPro"/>
</dbReference>
<dbReference type="GO" id="GO:0030288">
    <property type="term" value="C:outer membrane-bounded periplasmic space"/>
    <property type="evidence" value="ECO:0007669"/>
    <property type="project" value="TreeGrafter"/>
</dbReference>
<feature type="domain" description="Heavy metal binding" evidence="3">
    <location>
        <begin position="39"/>
        <end position="65"/>
    </location>
</feature>
<sequence length="514" mass="56311">MRFVILIVIALMAGGVAGYLMAPAGDAGSVAEDKNEPLYWVAPMDPDYRRDGPGKSPMGMDLVPVYEEGGASKSSAGTVTISPQVQQNLGVRTAPVSRGTLSPVVDAVGYVDYNEDTLVHLHPRVSGWIQKLFVSVEGERIDAGQPLYTLYAPELVNAQKELLAASNRGDKTLIAGARARLEALGMPDDARDALLRDKQVRQAVTFRAPQSGIVAALPVRDGFYVEPNQNVMSIADISEVWVDTDVFETDIPRIEEGQSVSMTVPALAGRTWQGQLDYVYPTLNTQTRTQQVRLRIKNTEGHLKPGMYASVRIDVGSDEQVLKVPKSAVIRLPDSNRVVLAKGNGRFKSVNVTLGKSDTRHFAVTEGLQAGDEVVVSAQFLLDSESSKDSDFMRMQTHREGMSGAEGMAHGDHDMTMTHDKRSEDSDTTNTATVNGELKAIDRQSRTLTIHRDAIEKWQRPAATMTFDVAEDIDLSELEPGQHLRFTFRVGDGFVITELNQHTMNDAAVEHQHD</sequence>
<protein>
    <submittedName>
        <fullName evidence="8">Hemolysin D</fullName>
    </submittedName>
</protein>
<dbReference type="FunFam" id="2.40.30.170:FF:000010">
    <property type="entry name" value="Efflux RND transporter periplasmic adaptor subunit"/>
    <property type="match status" value="1"/>
</dbReference>
<evidence type="ECO:0000313" key="9">
    <source>
        <dbReference type="Proteomes" id="UP000631300"/>
    </source>
</evidence>
<dbReference type="Gene3D" id="2.40.30.170">
    <property type="match status" value="1"/>
</dbReference>
<evidence type="ECO:0000256" key="2">
    <source>
        <dbReference type="ARBA" id="ARBA00022448"/>
    </source>
</evidence>
<dbReference type="InterPro" id="IPR058790">
    <property type="entry name" value="BSH_CusB"/>
</dbReference>
<dbReference type="GO" id="GO:0060003">
    <property type="term" value="P:copper ion export"/>
    <property type="evidence" value="ECO:0007669"/>
    <property type="project" value="TreeGrafter"/>
</dbReference>
<dbReference type="PANTHER" id="PTHR30097:SF15">
    <property type="entry name" value="CATION EFFLUX SYSTEM PROTEIN CUSB"/>
    <property type="match status" value="1"/>
</dbReference>
<dbReference type="GO" id="GO:0016020">
    <property type="term" value="C:membrane"/>
    <property type="evidence" value="ECO:0007669"/>
    <property type="project" value="InterPro"/>
</dbReference>